<dbReference type="RefSeq" id="WP_152595103.1">
    <property type="nucleotide sequence ID" value="NZ_JDTM01000012.1"/>
</dbReference>
<sequence length="140" mass="15232">MKMTTASRTLVGVVLTLTALLSFAVPAYAGNSADTGWTFSLSPYHGIGRTGQRQKQDYTPSYVKLNSKSDGGTIWAWIERTYQDPDVHSQVRIIGVGQDAKISHDAFDMYNKVQVSACIQNSVTHSGYVAVSGLWSPDSV</sequence>
<evidence type="ECO:0000313" key="3">
    <source>
        <dbReference type="Proteomes" id="UP000029040"/>
    </source>
</evidence>
<evidence type="ECO:0008006" key="4">
    <source>
        <dbReference type="Google" id="ProtNLM"/>
    </source>
</evidence>
<dbReference type="AlphaFoldDB" id="A0A087CU78"/>
<keyword evidence="1" id="KW-0732">Signal</keyword>
<name>A0A087CU78_9BIFI</name>
<evidence type="ECO:0000313" key="2">
    <source>
        <dbReference type="EMBL" id="KFI86828.1"/>
    </source>
</evidence>
<organism evidence="2 3">
    <name type="scientific">Bifidobacterium pullorum subsp. saeculare DSM 6531 = LMG 14934</name>
    <dbReference type="NCBI Taxonomy" id="1437611"/>
    <lineage>
        <taxon>Bacteria</taxon>
        <taxon>Bacillati</taxon>
        <taxon>Actinomycetota</taxon>
        <taxon>Actinomycetes</taxon>
        <taxon>Bifidobacteriales</taxon>
        <taxon>Bifidobacteriaceae</taxon>
        <taxon>Bifidobacterium</taxon>
    </lineage>
</organism>
<feature type="signal peptide" evidence="1">
    <location>
        <begin position="1"/>
        <end position="29"/>
    </location>
</feature>
<evidence type="ECO:0000256" key="1">
    <source>
        <dbReference type="SAM" id="SignalP"/>
    </source>
</evidence>
<protein>
    <recommendedName>
        <fullName evidence="4">Secreted protein</fullName>
    </recommendedName>
</protein>
<reference evidence="2 3" key="1">
    <citation type="submission" date="2014-03" db="EMBL/GenBank/DDBJ databases">
        <title>Genomics of Bifidobacteria.</title>
        <authorList>
            <person name="Ventura M."/>
            <person name="Milani C."/>
            <person name="Lugli G.A."/>
        </authorList>
    </citation>
    <scope>NUCLEOTIDE SEQUENCE [LARGE SCALE GENOMIC DNA]</scope>
    <source>
        <strain evidence="2 3">LMG 14934</strain>
    </source>
</reference>
<dbReference type="Proteomes" id="UP000029040">
    <property type="component" value="Unassembled WGS sequence"/>
</dbReference>
<feature type="chain" id="PRO_5001819652" description="Secreted protein" evidence="1">
    <location>
        <begin position="30"/>
        <end position="140"/>
    </location>
</feature>
<comment type="caution">
    <text evidence="2">The sequence shown here is derived from an EMBL/GenBank/DDBJ whole genome shotgun (WGS) entry which is preliminary data.</text>
</comment>
<dbReference type="EMBL" id="JGZM01000005">
    <property type="protein sequence ID" value="KFI86828.1"/>
    <property type="molecule type" value="Genomic_DNA"/>
</dbReference>
<accession>A0A087CU78</accession>
<gene>
    <name evidence="2" type="ORF">BSAE_1092</name>
</gene>
<proteinExistence type="predicted"/>